<dbReference type="RefSeq" id="WP_043673979.1">
    <property type="nucleotide sequence ID" value="NZ_BDCI01000013.1"/>
</dbReference>
<protein>
    <submittedName>
        <fullName evidence="3">Uncharacterized protein</fullName>
    </submittedName>
</protein>
<name>A0ABR4ZCV9_9NOCA</name>
<dbReference type="EMBL" id="JNFP01000027">
    <property type="protein sequence ID" value="KIA62927.1"/>
    <property type="molecule type" value="Genomic_DNA"/>
</dbReference>
<evidence type="ECO:0000256" key="2">
    <source>
        <dbReference type="SAM" id="Phobius"/>
    </source>
</evidence>
<dbReference type="Proteomes" id="UP000031364">
    <property type="component" value="Unassembled WGS sequence"/>
</dbReference>
<feature type="region of interest" description="Disordered" evidence="1">
    <location>
        <begin position="47"/>
        <end position="75"/>
    </location>
</feature>
<keyword evidence="2" id="KW-1133">Transmembrane helix</keyword>
<organism evidence="3 4">
    <name type="scientific">Nocardia vulneris</name>
    <dbReference type="NCBI Taxonomy" id="1141657"/>
    <lineage>
        <taxon>Bacteria</taxon>
        <taxon>Bacillati</taxon>
        <taxon>Actinomycetota</taxon>
        <taxon>Actinomycetes</taxon>
        <taxon>Mycobacteriales</taxon>
        <taxon>Nocardiaceae</taxon>
        <taxon>Nocardia</taxon>
    </lineage>
</organism>
<keyword evidence="2" id="KW-0812">Transmembrane</keyword>
<evidence type="ECO:0000313" key="3">
    <source>
        <dbReference type="EMBL" id="KIA62927.1"/>
    </source>
</evidence>
<gene>
    <name evidence="3" type="ORF">FG87_22655</name>
</gene>
<evidence type="ECO:0000313" key="4">
    <source>
        <dbReference type="Proteomes" id="UP000031364"/>
    </source>
</evidence>
<keyword evidence="4" id="KW-1185">Reference proteome</keyword>
<feature type="compositionally biased region" description="Low complexity" evidence="1">
    <location>
        <begin position="63"/>
        <end position="75"/>
    </location>
</feature>
<accession>A0ABR4ZCV9</accession>
<comment type="caution">
    <text evidence="3">The sequence shown here is derived from an EMBL/GenBank/DDBJ whole genome shotgun (WGS) entry which is preliminary data.</text>
</comment>
<evidence type="ECO:0000256" key="1">
    <source>
        <dbReference type="SAM" id="MobiDB-lite"/>
    </source>
</evidence>
<keyword evidence="2" id="KW-0472">Membrane</keyword>
<reference evidence="3 4" key="1">
    <citation type="journal article" date="2014" name="Int. J. Syst. Evol. Microbiol.">
        <title>Nocardia vulneris sp. nov., isolated from wounds of human patients in North America.</title>
        <authorList>
            <person name="Lasker B.A."/>
            <person name="Bell M."/>
            <person name="Klenk H.P."/>
            <person name="Sproer C."/>
            <person name="Schumann C."/>
            <person name="Schumann P."/>
            <person name="Brown J.M."/>
        </authorList>
    </citation>
    <scope>NUCLEOTIDE SEQUENCE [LARGE SCALE GENOMIC DNA]</scope>
    <source>
        <strain evidence="3 4">W9851</strain>
    </source>
</reference>
<feature type="transmembrane region" description="Helical" evidence="2">
    <location>
        <begin position="21"/>
        <end position="43"/>
    </location>
</feature>
<proteinExistence type="predicted"/>
<sequence>MAEHEPAPPARSGSRYGSTHFWTVVGSAAGVVGAVAAVIFGIAQCSGPDSAEPTVPPSPSTPSPSATTAAPTTTIEPPLAQGHAKLINVEGIDLDTGQVRDQNVPGVDMSPSKTADSLNAMTDGNARFAVPQDRTRTGTDRCAAIPTVSWTQTLDDVYHLTTGSHLCVQTDQGNLADLTLTHIPSAAAQYLEFDFVTRRGR</sequence>